<evidence type="ECO:0000313" key="6">
    <source>
        <dbReference type="Proteomes" id="UP000199046"/>
    </source>
</evidence>
<dbReference type="InterPro" id="IPR005511">
    <property type="entry name" value="SMP-30"/>
</dbReference>
<dbReference type="InterPro" id="IPR011042">
    <property type="entry name" value="6-blade_b-propeller_TolB-like"/>
</dbReference>
<keyword evidence="6" id="KW-1185">Reference proteome</keyword>
<evidence type="ECO:0000256" key="2">
    <source>
        <dbReference type="PIRSR" id="PIRSR605511-1"/>
    </source>
</evidence>
<dbReference type="EMBL" id="FOLY01000001">
    <property type="protein sequence ID" value="SFC05688.1"/>
    <property type="molecule type" value="Genomic_DNA"/>
</dbReference>
<protein>
    <submittedName>
        <fullName evidence="5">Sugar lactone lactonase YvrE</fullName>
    </submittedName>
</protein>
<evidence type="ECO:0000259" key="4">
    <source>
        <dbReference type="Pfam" id="PF08450"/>
    </source>
</evidence>
<dbReference type="RefSeq" id="WP_090130788.1">
    <property type="nucleotide sequence ID" value="NZ_FOLY01000001.1"/>
</dbReference>
<feature type="binding site" evidence="3">
    <location>
        <position position="101"/>
    </location>
    <ligand>
        <name>substrate</name>
    </ligand>
</feature>
<evidence type="ECO:0000313" key="5">
    <source>
        <dbReference type="EMBL" id="SFC05688.1"/>
    </source>
</evidence>
<feature type="active site" description="Proton donor/acceptor" evidence="2">
    <location>
        <position position="198"/>
    </location>
</feature>
<feature type="domain" description="SMP-30/Gluconolactonase/LRE-like region" evidence="4">
    <location>
        <begin position="17"/>
        <end position="254"/>
    </location>
</feature>
<dbReference type="GO" id="GO:0005509">
    <property type="term" value="F:calcium ion binding"/>
    <property type="evidence" value="ECO:0007669"/>
    <property type="project" value="TreeGrafter"/>
</dbReference>
<gene>
    <name evidence="5" type="ORF">SAMN05421848_0381</name>
</gene>
<dbReference type="PANTHER" id="PTHR10907">
    <property type="entry name" value="REGUCALCIN"/>
    <property type="match status" value="1"/>
</dbReference>
<feature type="binding site" evidence="3">
    <location>
        <position position="151"/>
    </location>
    <ligand>
        <name>a divalent metal cation</name>
        <dbReference type="ChEBI" id="CHEBI:60240"/>
    </ligand>
</feature>
<sequence length="284" mass="31060">MNLNVHSTSLFADDLVFPEAPRWQGNRLWISDVFDRKLYTFDRKGDRALVHDMPGRPSGIGFFPDGTLLVASSENRKLMKNVNGQLVVHADLQDFATGDVNDFVIDDSGRTYVGNFGSDLMKGAPAVPAQMHVVAPDGAIRVAADDLHFPNGAVLTQDGSTLIVAETLACRLTAFTRNAGGELADRRVYADLGHRKPDGICIDAEDGIWVACFNTGEFIRITRSGNFSDKLIFGGCSISCTLGGEGGNTLFCTTFYGKFREVLTHKRLGRIYQIDVDVPVMQHV</sequence>
<keyword evidence="3" id="KW-0479">Metal-binding</keyword>
<reference evidence="6" key="1">
    <citation type="submission" date="2016-10" db="EMBL/GenBank/DDBJ databases">
        <authorList>
            <person name="Varghese N."/>
            <person name="Submissions S."/>
        </authorList>
    </citation>
    <scope>NUCLEOTIDE SEQUENCE [LARGE SCALE GENOMIC DNA]</scope>
    <source>
        <strain evidence="6">DSM 23439</strain>
    </source>
</reference>
<feature type="binding site" evidence="3">
    <location>
        <position position="19"/>
    </location>
    <ligand>
        <name>a divalent metal cation</name>
        <dbReference type="ChEBI" id="CHEBI:60240"/>
    </ligand>
</feature>
<accession>A0A1I1G740</accession>
<feature type="binding site" evidence="3">
    <location>
        <position position="198"/>
    </location>
    <ligand>
        <name>a divalent metal cation</name>
        <dbReference type="ChEBI" id="CHEBI:60240"/>
    </ligand>
</feature>
<dbReference type="SUPFAM" id="SSF63829">
    <property type="entry name" value="Calcium-dependent phosphotriesterase"/>
    <property type="match status" value="1"/>
</dbReference>
<evidence type="ECO:0000256" key="1">
    <source>
        <dbReference type="ARBA" id="ARBA00008853"/>
    </source>
</evidence>
<comment type="cofactor">
    <cofactor evidence="3">
        <name>Zn(2+)</name>
        <dbReference type="ChEBI" id="CHEBI:29105"/>
    </cofactor>
    <text evidence="3">Binds 1 divalent metal cation per subunit.</text>
</comment>
<comment type="similarity">
    <text evidence="1">Belongs to the SMP-30/CGR1 family.</text>
</comment>
<proteinExistence type="inferred from homology"/>
<dbReference type="Proteomes" id="UP000199046">
    <property type="component" value="Unassembled WGS sequence"/>
</dbReference>
<dbReference type="STRING" id="402385.SAMN05421848_0381"/>
<dbReference type="InterPro" id="IPR013658">
    <property type="entry name" value="SGL"/>
</dbReference>
<evidence type="ECO:0000256" key="3">
    <source>
        <dbReference type="PIRSR" id="PIRSR605511-2"/>
    </source>
</evidence>
<dbReference type="Pfam" id="PF08450">
    <property type="entry name" value="SGL"/>
    <property type="match status" value="1"/>
</dbReference>
<feature type="binding site" evidence="3">
    <location>
        <position position="119"/>
    </location>
    <ligand>
        <name>substrate</name>
    </ligand>
</feature>
<organism evidence="5 6">
    <name type="scientific">Kushneria avicenniae</name>
    <dbReference type="NCBI Taxonomy" id="402385"/>
    <lineage>
        <taxon>Bacteria</taxon>
        <taxon>Pseudomonadati</taxon>
        <taxon>Pseudomonadota</taxon>
        <taxon>Gammaproteobacteria</taxon>
        <taxon>Oceanospirillales</taxon>
        <taxon>Halomonadaceae</taxon>
        <taxon>Kushneria</taxon>
    </lineage>
</organism>
<dbReference type="PANTHER" id="PTHR10907:SF47">
    <property type="entry name" value="REGUCALCIN"/>
    <property type="match status" value="1"/>
</dbReference>
<dbReference type="Gene3D" id="2.120.10.30">
    <property type="entry name" value="TolB, C-terminal domain"/>
    <property type="match status" value="1"/>
</dbReference>
<name>A0A1I1G740_9GAMM</name>
<dbReference type="AlphaFoldDB" id="A0A1I1G740"/>
<dbReference type="GO" id="GO:0004341">
    <property type="term" value="F:gluconolactonase activity"/>
    <property type="evidence" value="ECO:0007669"/>
    <property type="project" value="TreeGrafter"/>
</dbReference>
<dbReference type="PRINTS" id="PR01790">
    <property type="entry name" value="SMP30FAMILY"/>
</dbReference>
<keyword evidence="3" id="KW-0862">Zinc</keyword>
<dbReference type="GO" id="GO:0019853">
    <property type="term" value="P:L-ascorbic acid biosynthetic process"/>
    <property type="evidence" value="ECO:0007669"/>
    <property type="project" value="TreeGrafter"/>
</dbReference>
<dbReference type="OrthoDB" id="9775406at2"/>